<dbReference type="SUPFAM" id="SSF53474">
    <property type="entry name" value="alpha/beta-Hydrolases"/>
    <property type="match status" value="1"/>
</dbReference>
<name>A0A561UBL7_9ACTN</name>
<dbReference type="AlphaFoldDB" id="A0A561UBL7"/>
<proteinExistence type="predicted"/>
<dbReference type="InterPro" id="IPR029058">
    <property type="entry name" value="AB_hydrolase_fold"/>
</dbReference>
<gene>
    <name evidence="2" type="ORF">FHX73_11533</name>
</gene>
<accession>A0A561UBL7</accession>
<sequence>MPHFASYDDTGLWYERLGTGAPLVVLPGGPGTDLRYLAGLGGLDRHRELIPLDGRASGRSEVPHDRATVAFTAQARDVEALREHLGLERLDLLAHSAGCLTAQEYAAAHPGRVRRAVLVTPVGRAGREPDPAELADLHAARAAEPWYPAAAAAQRLLTAGDLTFLQQGMLQVRTLPFAWHEWNQRHKAEHVPGHATRLPWLRAAFYADAATPDTLADRLARLAGPRVPYLVIAGASDGMIGTAPARAVAELHPDARLEVLARSGHRPWVEQPAEFVQLVTEFLNTP</sequence>
<evidence type="ECO:0000313" key="3">
    <source>
        <dbReference type="Proteomes" id="UP000317940"/>
    </source>
</evidence>
<comment type="caution">
    <text evidence="2">The sequence shown here is derived from an EMBL/GenBank/DDBJ whole genome shotgun (WGS) entry which is preliminary data.</text>
</comment>
<dbReference type="Gene3D" id="3.40.50.1820">
    <property type="entry name" value="alpha/beta hydrolase"/>
    <property type="match status" value="1"/>
</dbReference>
<dbReference type="PANTHER" id="PTHR43433">
    <property type="entry name" value="HYDROLASE, ALPHA/BETA FOLD FAMILY PROTEIN"/>
    <property type="match status" value="1"/>
</dbReference>
<dbReference type="RefSeq" id="WP_145903071.1">
    <property type="nucleotide sequence ID" value="NZ_BAAAMZ010000004.1"/>
</dbReference>
<dbReference type="InterPro" id="IPR000073">
    <property type="entry name" value="AB_hydrolase_1"/>
</dbReference>
<dbReference type="OrthoDB" id="9796770at2"/>
<evidence type="ECO:0000313" key="2">
    <source>
        <dbReference type="EMBL" id="TWF96761.1"/>
    </source>
</evidence>
<dbReference type="EMBL" id="VIWT01000001">
    <property type="protein sequence ID" value="TWF96761.1"/>
    <property type="molecule type" value="Genomic_DNA"/>
</dbReference>
<feature type="domain" description="AB hydrolase-1" evidence="1">
    <location>
        <begin position="22"/>
        <end position="265"/>
    </location>
</feature>
<protein>
    <submittedName>
        <fullName evidence="2">Pimeloyl-ACP methyl ester carboxylesterase</fullName>
    </submittedName>
</protein>
<dbReference type="GO" id="GO:0003824">
    <property type="term" value="F:catalytic activity"/>
    <property type="evidence" value="ECO:0007669"/>
    <property type="project" value="UniProtKB-ARBA"/>
</dbReference>
<dbReference type="Proteomes" id="UP000317940">
    <property type="component" value="Unassembled WGS sequence"/>
</dbReference>
<reference evidence="2 3" key="1">
    <citation type="submission" date="2019-06" db="EMBL/GenBank/DDBJ databases">
        <title>Sequencing the genomes of 1000 actinobacteria strains.</title>
        <authorList>
            <person name="Klenk H.-P."/>
        </authorList>
    </citation>
    <scope>NUCLEOTIDE SEQUENCE [LARGE SCALE GENOMIC DNA]</scope>
    <source>
        <strain evidence="2 3">DSM 44826</strain>
    </source>
</reference>
<organism evidence="2 3">
    <name type="scientific">Kitasatospora viridis</name>
    <dbReference type="NCBI Taxonomy" id="281105"/>
    <lineage>
        <taxon>Bacteria</taxon>
        <taxon>Bacillati</taxon>
        <taxon>Actinomycetota</taxon>
        <taxon>Actinomycetes</taxon>
        <taxon>Kitasatosporales</taxon>
        <taxon>Streptomycetaceae</taxon>
        <taxon>Kitasatospora</taxon>
    </lineage>
</organism>
<dbReference type="PANTHER" id="PTHR43433:SF5">
    <property type="entry name" value="AB HYDROLASE-1 DOMAIN-CONTAINING PROTEIN"/>
    <property type="match status" value="1"/>
</dbReference>
<evidence type="ECO:0000259" key="1">
    <source>
        <dbReference type="Pfam" id="PF00561"/>
    </source>
</evidence>
<dbReference type="Pfam" id="PF00561">
    <property type="entry name" value="Abhydrolase_1"/>
    <property type="match status" value="1"/>
</dbReference>
<dbReference type="InterPro" id="IPR050471">
    <property type="entry name" value="AB_hydrolase"/>
</dbReference>
<keyword evidence="3" id="KW-1185">Reference proteome</keyword>